<protein>
    <submittedName>
        <fullName evidence="3">Ferrous iron transport protein A</fullName>
    </submittedName>
</protein>
<feature type="domain" description="Ferrous iron transporter FeoA-like" evidence="2">
    <location>
        <begin position="1"/>
        <end position="75"/>
    </location>
</feature>
<dbReference type="Pfam" id="PF04023">
    <property type="entry name" value="FeoA"/>
    <property type="match status" value="1"/>
</dbReference>
<accession>A0A4R6W554</accession>
<dbReference type="OrthoDB" id="9811076at2"/>
<proteinExistence type="predicted"/>
<dbReference type="InterPro" id="IPR038157">
    <property type="entry name" value="FeoA_core_dom"/>
</dbReference>
<dbReference type="EMBL" id="SNYV01000018">
    <property type="protein sequence ID" value="TDQ73878.1"/>
    <property type="molecule type" value="Genomic_DNA"/>
</dbReference>
<keyword evidence="1" id="KW-0408">Iron</keyword>
<dbReference type="SUPFAM" id="SSF50037">
    <property type="entry name" value="C-terminal domain of transcriptional repressors"/>
    <property type="match status" value="1"/>
</dbReference>
<evidence type="ECO:0000259" key="2">
    <source>
        <dbReference type="SMART" id="SM00899"/>
    </source>
</evidence>
<dbReference type="InterPro" id="IPR052713">
    <property type="entry name" value="FeoA"/>
</dbReference>
<name>A0A4R6W554_9SPHI</name>
<evidence type="ECO:0000313" key="4">
    <source>
        <dbReference type="Proteomes" id="UP000295292"/>
    </source>
</evidence>
<dbReference type="Proteomes" id="UP000295292">
    <property type="component" value="Unassembled WGS sequence"/>
</dbReference>
<keyword evidence="4" id="KW-1185">Reference proteome</keyword>
<dbReference type="Gene3D" id="2.30.30.90">
    <property type="match status" value="1"/>
</dbReference>
<reference evidence="3 4" key="1">
    <citation type="submission" date="2019-03" db="EMBL/GenBank/DDBJ databases">
        <title>Genomic Encyclopedia of Archaeal and Bacterial Type Strains, Phase II (KMG-II): from individual species to whole genera.</title>
        <authorList>
            <person name="Goeker M."/>
        </authorList>
    </citation>
    <scope>NUCLEOTIDE SEQUENCE [LARGE SCALE GENOMIC DNA]</scope>
    <source>
        <strain evidence="3 4">DSM 28353</strain>
    </source>
</reference>
<evidence type="ECO:0000313" key="3">
    <source>
        <dbReference type="EMBL" id="TDQ73878.1"/>
    </source>
</evidence>
<dbReference type="SMART" id="SM00899">
    <property type="entry name" value="FeoA"/>
    <property type="match status" value="1"/>
</dbReference>
<dbReference type="GO" id="GO:0046914">
    <property type="term" value="F:transition metal ion binding"/>
    <property type="evidence" value="ECO:0007669"/>
    <property type="project" value="InterPro"/>
</dbReference>
<comment type="caution">
    <text evidence="3">The sequence shown here is derived from an EMBL/GenBank/DDBJ whole genome shotgun (WGS) entry which is preliminary data.</text>
</comment>
<dbReference type="RefSeq" id="WP_133586451.1">
    <property type="nucleotide sequence ID" value="NZ_SNYV01000018.1"/>
</dbReference>
<gene>
    <name evidence="3" type="ORF">CLV99_4316</name>
</gene>
<dbReference type="PANTHER" id="PTHR42954:SF2">
    <property type="entry name" value="FE(2+) TRANSPORT PROTEIN A"/>
    <property type="match status" value="1"/>
</dbReference>
<dbReference type="PANTHER" id="PTHR42954">
    <property type="entry name" value="FE(2+) TRANSPORT PROTEIN A"/>
    <property type="match status" value="1"/>
</dbReference>
<dbReference type="InterPro" id="IPR007167">
    <property type="entry name" value="Fe-transptr_FeoA-like"/>
</dbReference>
<sequence>MDLTALHKGQIAEIKCIKEGCPYEVKQRLLDLGFVAEANIRIQNISPLGDPIAYEIHRTLICLRHDDARYVQIEIKEGNDNE</sequence>
<organism evidence="3 4">
    <name type="scientific">Sphingobacterium yanglingense</name>
    <dbReference type="NCBI Taxonomy" id="1437280"/>
    <lineage>
        <taxon>Bacteria</taxon>
        <taxon>Pseudomonadati</taxon>
        <taxon>Bacteroidota</taxon>
        <taxon>Sphingobacteriia</taxon>
        <taxon>Sphingobacteriales</taxon>
        <taxon>Sphingobacteriaceae</taxon>
        <taxon>Sphingobacterium</taxon>
    </lineage>
</organism>
<dbReference type="AlphaFoldDB" id="A0A4R6W554"/>
<evidence type="ECO:0000256" key="1">
    <source>
        <dbReference type="ARBA" id="ARBA00023004"/>
    </source>
</evidence>
<dbReference type="InterPro" id="IPR008988">
    <property type="entry name" value="Transcriptional_repressor_C"/>
</dbReference>